<reference evidence="2" key="1">
    <citation type="journal article" date="2021" name="Genome Biol. Evol.">
        <title>The assembled and annotated genome of the fairy-ring fungus Marasmius oreades.</title>
        <authorList>
            <person name="Hiltunen M."/>
            <person name="Ament-Velasquez S.L."/>
            <person name="Johannesson H."/>
        </authorList>
    </citation>
    <scope>NUCLEOTIDE SEQUENCE</scope>
    <source>
        <strain evidence="2">03SP1</strain>
    </source>
</reference>
<sequence length="128" mass="14687">MKLTLSGNYLNSTYADESGRIVYKVRTTGTIPGASTTIAKILPDDIPRREDETGNGQEEDRFAHFARIDWKAYRVLVRGEEIPGKKLLRIEGWRRSRIFVGDDGKEYKWVLKPGHPELQLLDIIKETL</sequence>
<dbReference type="InterPro" id="IPR046528">
    <property type="entry name" value="DUF6593"/>
</dbReference>
<keyword evidence="3" id="KW-1185">Reference proteome</keyword>
<dbReference type="OrthoDB" id="3360976at2759"/>
<dbReference type="Pfam" id="PF20236">
    <property type="entry name" value="DUF6593"/>
    <property type="match status" value="1"/>
</dbReference>
<dbReference type="Proteomes" id="UP001049176">
    <property type="component" value="Chromosome 10"/>
</dbReference>
<comment type="caution">
    <text evidence="2">The sequence shown here is derived from an EMBL/GenBank/DDBJ whole genome shotgun (WGS) entry which is preliminary data.</text>
</comment>
<dbReference type="RefSeq" id="XP_043002759.1">
    <property type="nucleotide sequence ID" value="XM_043159160.1"/>
</dbReference>
<feature type="domain" description="DUF6593" evidence="1">
    <location>
        <begin position="8"/>
        <end position="121"/>
    </location>
</feature>
<accession>A0A9P7RN76</accession>
<name>A0A9P7RN76_9AGAR</name>
<dbReference type="GeneID" id="66071328"/>
<proteinExistence type="predicted"/>
<evidence type="ECO:0000259" key="1">
    <source>
        <dbReference type="Pfam" id="PF20236"/>
    </source>
</evidence>
<dbReference type="KEGG" id="more:E1B28_002252"/>
<gene>
    <name evidence="2" type="ORF">E1B28_002252</name>
</gene>
<dbReference type="AlphaFoldDB" id="A0A9P7RN76"/>
<evidence type="ECO:0000313" key="3">
    <source>
        <dbReference type="Proteomes" id="UP001049176"/>
    </source>
</evidence>
<evidence type="ECO:0000313" key="2">
    <source>
        <dbReference type="EMBL" id="KAG7086288.1"/>
    </source>
</evidence>
<organism evidence="2 3">
    <name type="scientific">Marasmius oreades</name>
    <name type="common">fairy-ring Marasmius</name>
    <dbReference type="NCBI Taxonomy" id="181124"/>
    <lineage>
        <taxon>Eukaryota</taxon>
        <taxon>Fungi</taxon>
        <taxon>Dikarya</taxon>
        <taxon>Basidiomycota</taxon>
        <taxon>Agaricomycotina</taxon>
        <taxon>Agaricomycetes</taxon>
        <taxon>Agaricomycetidae</taxon>
        <taxon>Agaricales</taxon>
        <taxon>Marasmiineae</taxon>
        <taxon>Marasmiaceae</taxon>
        <taxon>Marasmius</taxon>
    </lineage>
</organism>
<dbReference type="EMBL" id="CM032190">
    <property type="protein sequence ID" value="KAG7086288.1"/>
    <property type="molecule type" value="Genomic_DNA"/>
</dbReference>
<protein>
    <recommendedName>
        <fullName evidence="1">DUF6593 domain-containing protein</fullName>
    </recommendedName>
</protein>